<evidence type="ECO:0000256" key="1">
    <source>
        <dbReference type="SAM" id="MobiDB-lite"/>
    </source>
</evidence>
<gene>
    <name evidence="2" type="ORF">CEUR00632_LOCUS21136</name>
</gene>
<sequence length="343" mass="36033">MGDTTMLSTAYAPTGRFDGDPYLVSLRGKDPKKTSTVTMHVPLPADGGRVPGVRSHHFGPGLKVTGGRLGYVQEDRTEGRVRVPRSLDPEEILSLYRTQQADAAKDKVAAAAAAASGLGMTGGSGGGDVPGGSAAARSRGMQSSDHQHTGVFKMVYTDARESHVIDRPVDADVGVKGSWSPPHLDQSDLKPGPLLGVREVPGSDGTKLVASKHRLMPEKGADLGASLPGTNLARAPPPGGPHRPPYSATDGPWGLAPYAPLQQTSSFGAGGDLDEATLRAYGGTKLVGHREYEAAAREMDGLQPWRETGLAAVTAARHEHGWTSTRVVAPKEHMEAHMSLRRG</sequence>
<evidence type="ECO:0000313" key="2">
    <source>
        <dbReference type="EMBL" id="CAD8311290.1"/>
    </source>
</evidence>
<proteinExistence type="predicted"/>
<name>A0A7R9W1P1_9CHLO</name>
<organism evidence="2">
    <name type="scientific">Chlamydomonas euryale</name>
    <dbReference type="NCBI Taxonomy" id="1486919"/>
    <lineage>
        <taxon>Eukaryota</taxon>
        <taxon>Viridiplantae</taxon>
        <taxon>Chlorophyta</taxon>
        <taxon>core chlorophytes</taxon>
        <taxon>Chlorophyceae</taxon>
        <taxon>CS clade</taxon>
        <taxon>Chlamydomonadales</taxon>
        <taxon>Chlamydomonadaceae</taxon>
        <taxon>Chlamydomonas</taxon>
    </lineage>
</organism>
<feature type="region of interest" description="Disordered" evidence="1">
    <location>
        <begin position="178"/>
        <end position="203"/>
    </location>
</feature>
<reference evidence="2" key="1">
    <citation type="submission" date="2021-01" db="EMBL/GenBank/DDBJ databases">
        <authorList>
            <person name="Corre E."/>
            <person name="Pelletier E."/>
            <person name="Niang G."/>
            <person name="Scheremetjew M."/>
            <person name="Finn R."/>
            <person name="Kale V."/>
            <person name="Holt S."/>
            <person name="Cochrane G."/>
            <person name="Meng A."/>
            <person name="Brown T."/>
            <person name="Cohen L."/>
        </authorList>
    </citation>
    <scope>NUCLEOTIDE SEQUENCE</scope>
    <source>
        <strain evidence="2">CCMP219</strain>
    </source>
</reference>
<accession>A0A7R9W1P1</accession>
<dbReference type="EMBL" id="HBEC01045307">
    <property type="protein sequence ID" value="CAD8311290.1"/>
    <property type="molecule type" value="Transcribed_RNA"/>
</dbReference>
<dbReference type="AlphaFoldDB" id="A0A7R9W1P1"/>
<feature type="region of interest" description="Disordered" evidence="1">
    <location>
        <begin position="124"/>
        <end position="146"/>
    </location>
</feature>
<protein>
    <submittedName>
        <fullName evidence="2">Uncharacterized protein</fullName>
    </submittedName>
</protein>